<sequence length="234" mass="24523">MVGFDGGYAEYMLAPIEHLVALPDEIGLAQAAPLPCAGLTTYTGFRKAALAPGQRTVVIGVGGPGHLTISIGAAFGGRVYAVTSSRNKVQDALERGAALAGSAEDVARRLHDDGGAEVVLNTVDDLGPLATIMTEVAIGAKIVLAAAADTPLPIERCNSSPINCRSSERSLDRPATWKNCSLSRSPTAFGPRSRGTGSRTSTRPRTTSATTRFGIAPWWSSDRLPPKRPEDLDQ</sequence>
<dbReference type="Gene3D" id="3.90.180.10">
    <property type="entry name" value="Medium-chain alcohol dehydrogenases, catalytic domain"/>
    <property type="match status" value="1"/>
</dbReference>
<dbReference type="GO" id="GO:0016616">
    <property type="term" value="F:oxidoreductase activity, acting on the CH-OH group of donors, NAD or NADP as acceptor"/>
    <property type="evidence" value="ECO:0007669"/>
    <property type="project" value="InterPro"/>
</dbReference>
<dbReference type="PANTHER" id="PTHR42683">
    <property type="entry name" value="ALDEHYDE REDUCTASE"/>
    <property type="match status" value="1"/>
</dbReference>
<dbReference type="InterPro" id="IPR047109">
    <property type="entry name" value="CAD-like"/>
</dbReference>
<dbReference type="InterPro" id="IPR036291">
    <property type="entry name" value="NAD(P)-bd_dom_sf"/>
</dbReference>
<evidence type="ECO:0000256" key="3">
    <source>
        <dbReference type="ARBA" id="ARBA00023002"/>
    </source>
</evidence>
<keyword evidence="1" id="KW-0479">Metal-binding</keyword>
<evidence type="ECO:0008006" key="7">
    <source>
        <dbReference type="Google" id="ProtNLM"/>
    </source>
</evidence>
<evidence type="ECO:0000256" key="1">
    <source>
        <dbReference type="ARBA" id="ARBA00022723"/>
    </source>
</evidence>
<protein>
    <recommendedName>
        <fullName evidence="7">Alcohol dehydrogenase-like C-terminal domain-containing protein</fullName>
    </recommendedName>
</protein>
<organism evidence="5 6">
    <name type="scientific">Mycolicibacterium mucogenicum</name>
    <name type="common">Mycobacterium mucogenicum</name>
    <dbReference type="NCBI Taxonomy" id="56689"/>
    <lineage>
        <taxon>Bacteria</taxon>
        <taxon>Bacillati</taxon>
        <taxon>Actinomycetota</taxon>
        <taxon>Actinomycetes</taxon>
        <taxon>Mycobacteriales</taxon>
        <taxon>Mycobacteriaceae</taxon>
        <taxon>Mycolicibacterium</taxon>
    </lineage>
</organism>
<dbReference type="SUPFAM" id="SSF51735">
    <property type="entry name" value="NAD(P)-binding Rossmann-fold domains"/>
    <property type="match status" value="1"/>
</dbReference>
<evidence type="ECO:0000313" key="6">
    <source>
        <dbReference type="Proteomes" id="UP000294929"/>
    </source>
</evidence>
<reference evidence="5 6" key="1">
    <citation type="submission" date="2019-01" db="EMBL/GenBank/DDBJ databases">
        <title>High-quality-draft genome sequences of five non-tuberculosis mycobacteriaceae isolated from a nosocomial environment.</title>
        <authorList>
            <person name="Tiago I."/>
            <person name="Alarico S."/>
            <person name="Pereira S.G."/>
            <person name="Coelho C."/>
            <person name="Maranha A."/>
            <person name="Empadinhas N."/>
        </authorList>
    </citation>
    <scope>NUCLEOTIDE SEQUENCE [LARGE SCALE GENOMIC DNA]</scope>
    <source>
        <strain evidence="5 6">24AIII</strain>
    </source>
</reference>
<evidence type="ECO:0000256" key="2">
    <source>
        <dbReference type="ARBA" id="ARBA00022833"/>
    </source>
</evidence>
<proteinExistence type="predicted"/>
<keyword evidence="3" id="KW-0560">Oxidoreductase</keyword>
<evidence type="ECO:0000313" key="5">
    <source>
        <dbReference type="EMBL" id="TDK85704.1"/>
    </source>
</evidence>
<feature type="compositionally biased region" description="Low complexity" evidence="4">
    <location>
        <begin position="190"/>
        <end position="212"/>
    </location>
</feature>
<dbReference type="GO" id="GO:0046872">
    <property type="term" value="F:metal ion binding"/>
    <property type="evidence" value="ECO:0007669"/>
    <property type="project" value="UniProtKB-KW"/>
</dbReference>
<comment type="caution">
    <text evidence="5">The sequence shown here is derived from an EMBL/GenBank/DDBJ whole genome shotgun (WGS) entry which is preliminary data.</text>
</comment>
<dbReference type="Proteomes" id="UP000294929">
    <property type="component" value="Unassembled WGS sequence"/>
</dbReference>
<dbReference type="RefSeq" id="WP_131808676.1">
    <property type="nucleotide sequence ID" value="NZ_LZSF01000054.1"/>
</dbReference>
<dbReference type="Gene3D" id="3.40.50.720">
    <property type="entry name" value="NAD(P)-binding Rossmann-like Domain"/>
    <property type="match status" value="1"/>
</dbReference>
<feature type="region of interest" description="Disordered" evidence="4">
    <location>
        <begin position="177"/>
        <end position="234"/>
    </location>
</feature>
<keyword evidence="2" id="KW-0862">Zinc</keyword>
<dbReference type="AlphaFoldDB" id="A0A4R5WA06"/>
<name>A0A4R5WA06_MYCMU</name>
<gene>
    <name evidence="5" type="ORF">EUA03_22085</name>
</gene>
<dbReference type="EMBL" id="SDLO01000023">
    <property type="protein sequence ID" value="TDK85704.1"/>
    <property type="molecule type" value="Genomic_DNA"/>
</dbReference>
<feature type="compositionally biased region" description="Basic and acidic residues" evidence="4">
    <location>
        <begin position="224"/>
        <end position="234"/>
    </location>
</feature>
<accession>A0A4R5WA06</accession>
<evidence type="ECO:0000256" key="4">
    <source>
        <dbReference type="SAM" id="MobiDB-lite"/>
    </source>
</evidence>
<dbReference type="OrthoDB" id="3567264at2"/>